<feature type="domain" description="SHSP" evidence="3">
    <location>
        <begin position="26"/>
        <end position="149"/>
    </location>
</feature>
<dbReference type="Proteomes" id="UP000029096">
    <property type="component" value="Unassembled WGS sequence"/>
</dbReference>
<keyword evidence="5" id="KW-1185">Reference proteome</keyword>
<evidence type="ECO:0000313" key="4">
    <source>
        <dbReference type="EMBL" id="KFI46857.1"/>
    </source>
</evidence>
<comment type="similarity">
    <text evidence="1 2">Belongs to the small heat shock protein (HSP20) family.</text>
</comment>
<dbReference type="RefSeq" id="WP_033520393.1">
    <property type="nucleotide sequence ID" value="NZ_JDUS01000001.1"/>
</dbReference>
<name>A0A086ZK07_9BIFI</name>
<keyword evidence="4" id="KW-0346">Stress response</keyword>
<accession>A0A086ZK07</accession>
<reference evidence="4 5" key="1">
    <citation type="submission" date="2014-03" db="EMBL/GenBank/DDBJ databases">
        <title>Genomics of Bifidobacteria.</title>
        <authorList>
            <person name="Ventura M."/>
            <person name="Milani C."/>
            <person name="Lugli G.A."/>
        </authorList>
    </citation>
    <scope>NUCLEOTIDE SEQUENCE [LARGE SCALE GENOMIC DNA]</scope>
    <source>
        <strain evidence="4 5">DSM 22767</strain>
    </source>
</reference>
<evidence type="ECO:0000256" key="2">
    <source>
        <dbReference type="RuleBase" id="RU003616"/>
    </source>
</evidence>
<evidence type="ECO:0000313" key="5">
    <source>
        <dbReference type="Proteomes" id="UP000029096"/>
    </source>
</evidence>
<dbReference type="InterPro" id="IPR031107">
    <property type="entry name" value="Small_HSP"/>
</dbReference>
<dbReference type="EMBL" id="JGYP01000001">
    <property type="protein sequence ID" value="KFI46857.1"/>
    <property type="molecule type" value="Genomic_DNA"/>
</dbReference>
<dbReference type="OrthoDB" id="5242916at2"/>
<dbReference type="AlphaFoldDB" id="A0A086ZK07"/>
<evidence type="ECO:0000256" key="1">
    <source>
        <dbReference type="PROSITE-ProRule" id="PRU00285"/>
    </source>
</evidence>
<dbReference type="Gene3D" id="2.60.40.790">
    <property type="match status" value="1"/>
</dbReference>
<proteinExistence type="inferred from homology"/>
<sequence>MAMFPALMHDSFSDFFDDPFFSGWRNSASHVGAPVAANLMKTDVRESEKGYDVAIDMPGFNKDDIALELHDGYLTVSAKRDEHRDEKDEGGRWVRRERYAGSCSRSFYVGDDVKDSDVSATYKDGTLHIDVAKVQPAPKVENRHQIAIED</sequence>
<evidence type="ECO:0000259" key="3">
    <source>
        <dbReference type="PROSITE" id="PS01031"/>
    </source>
</evidence>
<dbReference type="PROSITE" id="PS01031">
    <property type="entry name" value="SHSP"/>
    <property type="match status" value="1"/>
</dbReference>
<dbReference type="InterPro" id="IPR002068">
    <property type="entry name" value="A-crystallin/Hsp20_dom"/>
</dbReference>
<dbReference type="Pfam" id="PF00011">
    <property type="entry name" value="HSP20"/>
    <property type="match status" value="1"/>
</dbReference>
<comment type="caution">
    <text evidence="4">The sequence shown here is derived from an EMBL/GenBank/DDBJ whole genome shotgun (WGS) entry which is preliminary data.</text>
</comment>
<dbReference type="eggNOG" id="COG0071">
    <property type="taxonomic scope" value="Bacteria"/>
</dbReference>
<organism evidence="4 5">
    <name type="scientific">Bifidobacterium bohemicum DSM 22767</name>
    <dbReference type="NCBI Taxonomy" id="1437606"/>
    <lineage>
        <taxon>Bacteria</taxon>
        <taxon>Bacillati</taxon>
        <taxon>Actinomycetota</taxon>
        <taxon>Actinomycetes</taxon>
        <taxon>Bifidobacteriales</taxon>
        <taxon>Bifidobacteriaceae</taxon>
        <taxon>Bifidobacterium</taxon>
    </lineage>
</organism>
<gene>
    <name evidence="4" type="ORF">BBOH_0331</name>
</gene>
<protein>
    <submittedName>
        <fullName evidence="4">Hsp20-family heat shock chaperone</fullName>
    </submittedName>
</protein>
<dbReference type="CDD" id="cd06471">
    <property type="entry name" value="ACD_LpsHSP_like"/>
    <property type="match status" value="1"/>
</dbReference>
<dbReference type="PANTHER" id="PTHR11527">
    <property type="entry name" value="HEAT-SHOCK PROTEIN 20 FAMILY MEMBER"/>
    <property type="match status" value="1"/>
</dbReference>
<dbReference type="InterPro" id="IPR008978">
    <property type="entry name" value="HSP20-like_chaperone"/>
</dbReference>
<dbReference type="SUPFAM" id="SSF49764">
    <property type="entry name" value="HSP20-like chaperones"/>
    <property type="match status" value="1"/>
</dbReference>
<dbReference type="STRING" id="1437606.BBOH_0331"/>